<dbReference type="Proteomes" id="UP000646523">
    <property type="component" value="Unassembled WGS sequence"/>
</dbReference>
<keyword evidence="1" id="KW-1133">Transmembrane helix</keyword>
<organism evidence="2 3">
    <name type="scientific">Nonomuraea cavernae</name>
    <dbReference type="NCBI Taxonomy" id="2045107"/>
    <lineage>
        <taxon>Bacteria</taxon>
        <taxon>Bacillati</taxon>
        <taxon>Actinomycetota</taxon>
        <taxon>Actinomycetes</taxon>
        <taxon>Streptosporangiales</taxon>
        <taxon>Streptosporangiaceae</taxon>
        <taxon>Nonomuraea</taxon>
    </lineage>
</organism>
<dbReference type="AlphaFoldDB" id="A0A917ZHL5"/>
<feature type="transmembrane region" description="Helical" evidence="1">
    <location>
        <begin position="7"/>
        <end position="28"/>
    </location>
</feature>
<dbReference type="EMBL" id="BMNH01000040">
    <property type="protein sequence ID" value="GGO81977.1"/>
    <property type="molecule type" value="Genomic_DNA"/>
</dbReference>
<evidence type="ECO:0000256" key="1">
    <source>
        <dbReference type="SAM" id="Phobius"/>
    </source>
</evidence>
<name>A0A917ZHL5_9ACTN</name>
<reference evidence="2" key="1">
    <citation type="journal article" date="2014" name="Int. J. Syst. Evol. Microbiol.">
        <title>Complete genome sequence of Corynebacterium casei LMG S-19264T (=DSM 44701T), isolated from a smear-ripened cheese.</title>
        <authorList>
            <consortium name="US DOE Joint Genome Institute (JGI-PGF)"/>
            <person name="Walter F."/>
            <person name="Albersmeier A."/>
            <person name="Kalinowski J."/>
            <person name="Ruckert C."/>
        </authorList>
    </citation>
    <scope>NUCLEOTIDE SEQUENCE</scope>
    <source>
        <strain evidence="2">CGMCC 4.7368</strain>
    </source>
</reference>
<proteinExistence type="predicted"/>
<evidence type="ECO:0000313" key="3">
    <source>
        <dbReference type="Proteomes" id="UP000646523"/>
    </source>
</evidence>
<accession>A0A917ZHL5</accession>
<comment type="caution">
    <text evidence="2">The sequence shown here is derived from an EMBL/GenBank/DDBJ whole genome shotgun (WGS) entry which is preliminary data.</text>
</comment>
<protein>
    <submittedName>
        <fullName evidence="2">Uncharacterized protein</fullName>
    </submittedName>
</protein>
<keyword evidence="1" id="KW-0472">Membrane</keyword>
<keyword evidence="3" id="KW-1185">Reference proteome</keyword>
<gene>
    <name evidence="2" type="ORF">GCM10012289_72150</name>
</gene>
<reference evidence="2" key="2">
    <citation type="submission" date="2020-09" db="EMBL/GenBank/DDBJ databases">
        <authorList>
            <person name="Sun Q."/>
            <person name="Zhou Y."/>
        </authorList>
    </citation>
    <scope>NUCLEOTIDE SEQUENCE</scope>
    <source>
        <strain evidence="2">CGMCC 4.7368</strain>
    </source>
</reference>
<feature type="transmembrane region" description="Helical" evidence="1">
    <location>
        <begin position="34"/>
        <end position="52"/>
    </location>
</feature>
<sequence length="63" mass="7106">MWQRGLNWAAIILVGVFGLMWLGVVIYADEASPLWMRIAEAVFGVLLACWAIRKAILMIIKES</sequence>
<evidence type="ECO:0000313" key="2">
    <source>
        <dbReference type="EMBL" id="GGO81977.1"/>
    </source>
</evidence>
<keyword evidence="1" id="KW-0812">Transmembrane</keyword>